<dbReference type="OrthoDB" id="8519032at2759"/>
<protein>
    <submittedName>
        <fullName evidence="3">(Atlantic silverside) hypothetical protein</fullName>
    </submittedName>
</protein>
<reference evidence="3" key="1">
    <citation type="submission" date="2021-05" db="EMBL/GenBank/DDBJ databases">
        <authorList>
            <person name="Tigano A."/>
        </authorList>
    </citation>
    <scope>NUCLEOTIDE SEQUENCE</scope>
</reference>
<sequence>MARILCIFGLLCFVLCSVENTEIEDLYGNLQLQPESLPYVKRLQNGRESENKENILELLHKLSISENGITHRESEDSEEQKKNRRGAGNGSSTPKPCRYLYWKSWASC</sequence>
<proteinExistence type="predicted"/>
<evidence type="ECO:0000256" key="1">
    <source>
        <dbReference type="SAM" id="MobiDB-lite"/>
    </source>
</evidence>
<keyword evidence="4" id="KW-1185">Reference proteome</keyword>
<name>A0A8S4AXQ1_9TELE</name>
<feature type="chain" id="PRO_5035718788" evidence="2">
    <location>
        <begin position="21"/>
        <end position="108"/>
    </location>
</feature>
<evidence type="ECO:0000313" key="4">
    <source>
        <dbReference type="Proteomes" id="UP000677803"/>
    </source>
</evidence>
<dbReference type="Proteomes" id="UP000677803">
    <property type="component" value="Unassembled WGS sequence"/>
</dbReference>
<accession>A0A8S4AXQ1</accession>
<evidence type="ECO:0000313" key="3">
    <source>
        <dbReference type="EMBL" id="CAG5896745.1"/>
    </source>
</evidence>
<comment type="caution">
    <text evidence="3">The sequence shown here is derived from an EMBL/GenBank/DDBJ whole genome shotgun (WGS) entry which is preliminary data.</text>
</comment>
<keyword evidence="2" id="KW-0732">Signal</keyword>
<organism evidence="3 4">
    <name type="scientific">Menidia menidia</name>
    <name type="common">Atlantic silverside</name>
    <dbReference type="NCBI Taxonomy" id="238744"/>
    <lineage>
        <taxon>Eukaryota</taxon>
        <taxon>Metazoa</taxon>
        <taxon>Chordata</taxon>
        <taxon>Craniata</taxon>
        <taxon>Vertebrata</taxon>
        <taxon>Euteleostomi</taxon>
        <taxon>Actinopterygii</taxon>
        <taxon>Neopterygii</taxon>
        <taxon>Teleostei</taxon>
        <taxon>Neoteleostei</taxon>
        <taxon>Acanthomorphata</taxon>
        <taxon>Ovalentaria</taxon>
        <taxon>Atherinomorphae</taxon>
        <taxon>Atheriniformes</taxon>
        <taxon>Atherinopsidae</taxon>
        <taxon>Menidiinae</taxon>
        <taxon>Menidia</taxon>
    </lineage>
</organism>
<evidence type="ECO:0000256" key="2">
    <source>
        <dbReference type="SAM" id="SignalP"/>
    </source>
</evidence>
<feature type="signal peptide" evidence="2">
    <location>
        <begin position="1"/>
        <end position="20"/>
    </location>
</feature>
<feature type="region of interest" description="Disordered" evidence="1">
    <location>
        <begin position="67"/>
        <end position="97"/>
    </location>
</feature>
<dbReference type="AlphaFoldDB" id="A0A8S4AXQ1"/>
<gene>
    <name evidence="3" type="ORF">MMEN_LOCUS7803</name>
</gene>
<dbReference type="EMBL" id="CAJRST010007779">
    <property type="protein sequence ID" value="CAG5896745.1"/>
    <property type="molecule type" value="Genomic_DNA"/>
</dbReference>